<dbReference type="GO" id="GO:0006508">
    <property type="term" value="P:proteolysis"/>
    <property type="evidence" value="ECO:0007669"/>
    <property type="project" value="UniProtKB-KW"/>
</dbReference>
<dbReference type="GO" id="GO:0070008">
    <property type="term" value="F:serine-type exopeptidase activity"/>
    <property type="evidence" value="ECO:0007669"/>
    <property type="project" value="InterPro"/>
</dbReference>
<dbReference type="Gene3D" id="3.40.50.1820">
    <property type="entry name" value="alpha/beta hydrolase"/>
    <property type="match status" value="1"/>
</dbReference>
<dbReference type="Proteomes" id="UP001152759">
    <property type="component" value="Chromosome 3"/>
</dbReference>
<dbReference type="PANTHER" id="PTHR11010:SF117">
    <property type="entry name" value="SERINE PROTEASE 16"/>
    <property type="match status" value="1"/>
</dbReference>
<keyword evidence="5" id="KW-0325">Glycoprotein</keyword>
<evidence type="ECO:0000313" key="6">
    <source>
        <dbReference type="EMBL" id="CAH0769278.1"/>
    </source>
</evidence>
<keyword evidence="4" id="KW-0378">Hydrolase</keyword>
<sequence>MGRMADKFSAAEFIIEHRFYGGSKPKPDLSLDSLKYLSSEQALADLAHFIRKMNVMHGFNNPKWIVFGGSYAGSLAAWLRYKYPHLVFAAVSSSGPLHAKADFPEYLQTVTNSLVSVTPKCVDAIKTANQKLSAGMRNDTKREHYRELFRLCDPIEYDDKDIATFFELLTDNIAYVVQYNRNRMNTDSDRAYIDMDAVCKIMTDESIHCPVHRYAEVNKLLLTHFGQQCADHKYNSMVDYLRSTAYGLETNNFRQWFYQTCTEFGWYQTSNNKDDVFGDKIPVQYFIDLCTDVYGPSFNNQHVNASTEETNTNYGGYTLPVSRVIFVHGSVDPWSPLGITSNPPDGSYAIFIKGVAHCASMLPETRDDPPQLTEAREKIEKIVGDLIIKKNHSSRKRTFVFGE</sequence>
<reference evidence="6" key="1">
    <citation type="submission" date="2021-12" db="EMBL/GenBank/DDBJ databases">
        <authorList>
            <person name="King R."/>
        </authorList>
    </citation>
    <scope>NUCLEOTIDE SEQUENCE</scope>
</reference>
<keyword evidence="7" id="KW-1185">Reference proteome</keyword>
<dbReference type="AlphaFoldDB" id="A0A9P0CBC2"/>
<accession>A0A9P0CBC2</accession>
<keyword evidence="3" id="KW-0732">Signal</keyword>
<dbReference type="Pfam" id="PF05577">
    <property type="entry name" value="Peptidase_S28"/>
    <property type="match status" value="1"/>
</dbReference>
<evidence type="ECO:0000256" key="1">
    <source>
        <dbReference type="ARBA" id="ARBA00011079"/>
    </source>
</evidence>
<dbReference type="PANTHER" id="PTHR11010">
    <property type="entry name" value="PROTEASE S28 PRO-X CARBOXYPEPTIDASE-RELATED"/>
    <property type="match status" value="1"/>
</dbReference>
<evidence type="ECO:0008006" key="8">
    <source>
        <dbReference type="Google" id="ProtNLM"/>
    </source>
</evidence>
<dbReference type="EMBL" id="OU963864">
    <property type="protein sequence ID" value="CAH0769278.1"/>
    <property type="molecule type" value="Genomic_DNA"/>
</dbReference>
<evidence type="ECO:0000256" key="3">
    <source>
        <dbReference type="ARBA" id="ARBA00022729"/>
    </source>
</evidence>
<comment type="similarity">
    <text evidence="1">Belongs to the peptidase S28 family.</text>
</comment>
<dbReference type="Gene3D" id="1.20.120.980">
    <property type="entry name" value="Serine carboxypeptidase S28, SKS domain"/>
    <property type="match status" value="1"/>
</dbReference>
<dbReference type="FunFam" id="1.20.120.980:FF:000003">
    <property type="entry name" value="Serine protease 16"/>
    <property type="match status" value="1"/>
</dbReference>
<name>A0A9P0CBC2_BEMTA</name>
<dbReference type="InterPro" id="IPR042269">
    <property type="entry name" value="Ser_carbopepase_S28_SKS"/>
</dbReference>
<evidence type="ECO:0000256" key="5">
    <source>
        <dbReference type="ARBA" id="ARBA00023180"/>
    </source>
</evidence>
<gene>
    <name evidence="6" type="ORF">BEMITA_LOCUS6307</name>
</gene>
<keyword evidence="2" id="KW-0645">Protease</keyword>
<protein>
    <recommendedName>
        <fullName evidence="8">Serine protease K12H4.7</fullName>
    </recommendedName>
</protein>
<organism evidence="6 7">
    <name type="scientific">Bemisia tabaci</name>
    <name type="common">Sweetpotato whitefly</name>
    <name type="synonym">Aleurodes tabaci</name>
    <dbReference type="NCBI Taxonomy" id="7038"/>
    <lineage>
        <taxon>Eukaryota</taxon>
        <taxon>Metazoa</taxon>
        <taxon>Ecdysozoa</taxon>
        <taxon>Arthropoda</taxon>
        <taxon>Hexapoda</taxon>
        <taxon>Insecta</taxon>
        <taxon>Pterygota</taxon>
        <taxon>Neoptera</taxon>
        <taxon>Paraneoptera</taxon>
        <taxon>Hemiptera</taxon>
        <taxon>Sternorrhyncha</taxon>
        <taxon>Aleyrodoidea</taxon>
        <taxon>Aleyrodidae</taxon>
        <taxon>Aleyrodinae</taxon>
        <taxon>Bemisia</taxon>
    </lineage>
</organism>
<evidence type="ECO:0000256" key="2">
    <source>
        <dbReference type="ARBA" id="ARBA00022670"/>
    </source>
</evidence>
<dbReference type="InterPro" id="IPR008758">
    <property type="entry name" value="Peptidase_S28"/>
</dbReference>
<dbReference type="GO" id="GO:0008239">
    <property type="term" value="F:dipeptidyl-peptidase activity"/>
    <property type="evidence" value="ECO:0007669"/>
    <property type="project" value="TreeGrafter"/>
</dbReference>
<proteinExistence type="inferred from homology"/>
<evidence type="ECO:0000256" key="4">
    <source>
        <dbReference type="ARBA" id="ARBA00022801"/>
    </source>
</evidence>
<dbReference type="InterPro" id="IPR029058">
    <property type="entry name" value="AB_hydrolase_fold"/>
</dbReference>
<evidence type="ECO:0000313" key="7">
    <source>
        <dbReference type="Proteomes" id="UP001152759"/>
    </source>
</evidence>
<dbReference type="SUPFAM" id="SSF53474">
    <property type="entry name" value="alpha/beta-Hydrolases"/>
    <property type="match status" value="1"/>
</dbReference>